<gene>
    <name evidence="1" type="ORF">Csa_6G526360</name>
</gene>
<evidence type="ECO:0000313" key="2">
    <source>
        <dbReference type="Proteomes" id="UP000029981"/>
    </source>
</evidence>
<accession>A0A0A0KMB8</accession>
<dbReference type="AlphaFoldDB" id="A0A0A0KMB8"/>
<evidence type="ECO:0000313" key="1">
    <source>
        <dbReference type="EMBL" id="KGN49502.1"/>
    </source>
</evidence>
<protein>
    <submittedName>
        <fullName evidence="1">Polymorphic antigen</fullName>
    </submittedName>
</protein>
<keyword evidence="2" id="KW-1185">Reference proteome</keyword>
<organism evidence="1 2">
    <name type="scientific">Cucumis sativus</name>
    <name type="common">Cucumber</name>
    <dbReference type="NCBI Taxonomy" id="3659"/>
    <lineage>
        <taxon>Eukaryota</taxon>
        <taxon>Viridiplantae</taxon>
        <taxon>Streptophyta</taxon>
        <taxon>Embryophyta</taxon>
        <taxon>Tracheophyta</taxon>
        <taxon>Spermatophyta</taxon>
        <taxon>Magnoliopsida</taxon>
        <taxon>eudicotyledons</taxon>
        <taxon>Gunneridae</taxon>
        <taxon>Pentapetalae</taxon>
        <taxon>rosids</taxon>
        <taxon>fabids</taxon>
        <taxon>Cucurbitales</taxon>
        <taxon>Cucurbitaceae</taxon>
        <taxon>Benincaseae</taxon>
        <taxon>Cucumis</taxon>
    </lineage>
</organism>
<dbReference type="EMBL" id="CM002927">
    <property type="protein sequence ID" value="KGN49502.1"/>
    <property type="molecule type" value="Genomic_DNA"/>
</dbReference>
<reference evidence="1 2" key="3">
    <citation type="journal article" date="2010" name="BMC Genomics">
        <title>Transcriptome sequencing and comparative analysis of cucumber flowers with different sex types.</title>
        <authorList>
            <person name="Guo S."/>
            <person name="Zheng Y."/>
            <person name="Joung J.G."/>
            <person name="Liu S."/>
            <person name="Zhang Z."/>
            <person name="Crasta O.R."/>
            <person name="Sobral B.W."/>
            <person name="Xu Y."/>
            <person name="Huang S."/>
            <person name="Fei Z."/>
        </authorList>
    </citation>
    <scope>NUCLEOTIDE SEQUENCE [LARGE SCALE GENOMIC DNA]</scope>
    <source>
        <strain evidence="2">cv. 9930</strain>
    </source>
</reference>
<dbReference type="Proteomes" id="UP000029981">
    <property type="component" value="Chromosome 6"/>
</dbReference>
<reference evidence="1 2" key="1">
    <citation type="journal article" date="2009" name="Nat. Genet.">
        <title>The genome of the cucumber, Cucumis sativus L.</title>
        <authorList>
            <person name="Huang S."/>
            <person name="Li R."/>
            <person name="Zhang Z."/>
            <person name="Li L."/>
            <person name="Gu X."/>
            <person name="Fan W."/>
            <person name="Lucas W.J."/>
            <person name="Wang X."/>
            <person name="Xie B."/>
            <person name="Ni P."/>
            <person name="Ren Y."/>
            <person name="Zhu H."/>
            <person name="Li J."/>
            <person name="Lin K."/>
            <person name="Jin W."/>
            <person name="Fei Z."/>
            <person name="Li G."/>
            <person name="Staub J."/>
            <person name="Kilian A."/>
            <person name="van der Vossen E.A."/>
            <person name="Wu Y."/>
            <person name="Guo J."/>
            <person name="He J."/>
            <person name="Jia Z."/>
            <person name="Ren Y."/>
            <person name="Tian G."/>
            <person name="Lu Y."/>
            <person name="Ruan J."/>
            <person name="Qian W."/>
            <person name="Wang M."/>
            <person name="Huang Q."/>
            <person name="Li B."/>
            <person name="Xuan Z."/>
            <person name="Cao J."/>
            <person name="Asan"/>
            <person name="Wu Z."/>
            <person name="Zhang J."/>
            <person name="Cai Q."/>
            <person name="Bai Y."/>
            <person name="Zhao B."/>
            <person name="Han Y."/>
            <person name="Li Y."/>
            <person name="Li X."/>
            <person name="Wang S."/>
            <person name="Shi Q."/>
            <person name="Liu S."/>
            <person name="Cho W.K."/>
            <person name="Kim J.Y."/>
            <person name="Xu Y."/>
            <person name="Heller-Uszynska K."/>
            <person name="Miao H."/>
            <person name="Cheng Z."/>
            <person name="Zhang S."/>
            <person name="Wu J."/>
            <person name="Yang Y."/>
            <person name="Kang H."/>
            <person name="Li M."/>
            <person name="Liang H."/>
            <person name="Ren X."/>
            <person name="Shi Z."/>
            <person name="Wen M."/>
            <person name="Jian M."/>
            <person name="Yang H."/>
            <person name="Zhang G."/>
            <person name="Yang Z."/>
            <person name="Chen R."/>
            <person name="Liu S."/>
            <person name="Li J."/>
            <person name="Ma L."/>
            <person name="Liu H."/>
            <person name="Zhou Y."/>
            <person name="Zhao J."/>
            <person name="Fang X."/>
            <person name="Li G."/>
            <person name="Fang L."/>
            <person name="Li Y."/>
            <person name="Liu D."/>
            <person name="Zheng H."/>
            <person name="Zhang Y."/>
            <person name="Qin N."/>
            <person name="Li Z."/>
            <person name="Yang G."/>
            <person name="Yang S."/>
            <person name="Bolund L."/>
            <person name="Kristiansen K."/>
            <person name="Zheng H."/>
            <person name="Li S."/>
            <person name="Zhang X."/>
            <person name="Yang H."/>
            <person name="Wang J."/>
            <person name="Sun R."/>
            <person name="Zhang B."/>
            <person name="Jiang S."/>
            <person name="Wang J."/>
            <person name="Du Y."/>
            <person name="Li S."/>
        </authorList>
    </citation>
    <scope>NUCLEOTIDE SEQUENCE [LARGE SCALE GENOMIC DNA]</scope>
    <source>
        <strain evidence="2">cv. 9930</strain>
    </source>
</reference>
<proteinExistence type="predicted"/>
<reference evidence="1 2" key="2">
    <citation type="journal article" date="2009" name="PLoS ONE">
        <title>An integrated genetic and cytogenetic map of the cucumber genome.</title>
        <authorList>
            <person name="Ren Y."/>
            <person name="Zhang Z."/>
            <person name="Liu J."/>
            <person name="Staub J.E."/>
            <person name="Han Y."/>
            <person name="Cheng Z."/>
            <person name="Li X."/>
            <person name="Lu J."/>
            <person name="Miao H."/>
            <person name="Kang H."/>
            <person name="Xie B."/>
            <person name="Gu X."/>
            <person name="Wang X."/>
            <person name="Du Y."/>
            <person name="Jin W."/>
            <person name="Huang S."/>
        </authorList>
    </citation>
    <scope>NUCLEOTIDE SEQUENCE [LARGE SCALE GENOMIC DNA]</scope>
    <source>
        <strain evidence="2">cv. 9930</strain>
    </source>
</reference>
<sequence>MGIWELLKGRRLGKWLSPNAYTPKYPSASQGMRNEKREEQNLFLPLSPPPIASSLSPPLPSLFVSSDLGHRFQAFVPPPSSLLPVAGICRRGL</sequence>
<reference evidence="1 2" key="4">
    <citation type="journal article" date="2011" name="BMC Genomics">
        <title>RNA-Seq improves annotation of protein-coding genes in the cucumber genome.</title>
        <authorList>
            <person name="Li Z."/>
            <person name="Zhang Z."/>
            <person name="Yan P."/>
            <person name="Huang S."/>
            <person name="Fei Z."/>
            <person name="Lin K."/>
        </authorList>
    </citation>
    <scope>NUCLEOTIDE SEQUENCE [LARGE SCALE GENOMIC DNA]</scope>
    <source>
        <strain evidence="2">cv. 9930</strain>
    </source>
</reference>
<dbReference type="Gramene" id="KGN49502">
    <property type="protein sequence ID" value="KGN49502"/>
    <property type="gene ID" value="Csa_6G526360"/>
</dbReference>
<name>A0A0A0KMB8_CUCSA</name>